<dbReference type="PROSITE" id="PS50072">
    <property type="entry name" value="CSA_PPIASE_2"/>
    <property type="match status" value="1"/>
</dbReference>
<sequence>MAPNPLVYFEIALDNQPIGKIVFELFAHVVPKTAENFRALCTGEMGKGKMGKRLNFLGCVFHRIIPGFMCQGGDFTRGDGTGGESIYGAKFKDENFQMRHTEKGLLSMANSGPNTNGSQFFITVKATPHLDGKHVVFGKVISGYEVVQKMERCGSSSGKTSKKVTIHSCGEEVVEDAPKPPPAKKQKTLAAGEVQVLHIIRKHKGSRRPSSWRQESITCSKDEAGQFLKDLRQKLQGLNALDLQTKFQDLAKEHSDCGSAKKGGDLGVFGKGRMQKAFEEASFALQVGELSDIVSTDSGEHLILRIQ</sequence>
<evidence type="ECO:0000256" key="12">
    <source>
        <dbReference type="PROSITE-ProRule" id="PRU00278"/>
    </source>
</evidence>
<keyword evidence="8" id="KW-1035">Host cytoplasm</keyword>
<dbReference type="GO" id="GO:0005737">
    <property type="term" value="C:cytoplasm"/>
    <property type="evidence" value="ECO:0007669"/>
    <property type="project" value="TreeGrafter"/>
</dbReference>
<proteinExistence type="predicted"/>
<feature type="domain" description="PpiC" evidence="14">
    <location>
        <begin position="191"/>
        <end position="307"/>
    </location>
</feature>
<evidence type="ECO:0000256" key="2">
    <source>
        <dbReference type="ARBA" id="ARBA00004147"/>
    </source>
</evidence>
<evidence type="ECO:0000313" key="15">
    <source>
        <dbReference type="EMBL" id="CAE7405158.1"/>
    </source>
</evidence>
<dbReference type="InterPro" id="IPR020892">
    <property type="entry name" value="Cyclophilin-type_PPIase_CS"/>
</dbReference>
<evidence type="ECO:0000256" key="1">
    <source>
        <dbReference type="ARBA" id="ARBA00000971"/>
    </source>
</evidence>
<dbReference type="GO" id="GO:0003755">
    <property type="term" value="F:peptidyl-prolyl cis-trans isomerase activity"/>
    <property type="evidence" value="ECO:0007669"/>
    <property type="project" value="UniProtKB-KW"/>
</dbReference>
<dbReference type="PANTHER" id="PTHR11071">
    <property type="entry name" value="PEPTIDYL-PROLYL CIS-TRANS ISOMERASE"/>
    <property type="match status" value="1"/>
</dbReference>
<evidence type="ECO:0000256" key="6">
    <source>
        <dbReference type="ARBA" id="ARBA00023026"/>
    </source>
</evidence>
<dbReference type="CDD" id="cd01926">
    <property type="entry name" value="cyclophilin_ABH_like"/>
    <property type="match status" value="1"/>
</dbReference>
<dbReference type="GO" id="GO:0042025">
    <property type="term" value="C:host cell nucleus"/>
    <property type="evidence" value="ECO:0007669"/>
    <property type="project" value="UniProtKB-SubCell"/>
</dbReference>
<name>A0A812QUR8_9DINO</name>
<dbReference type="InterPro" id="IPR046357">
    <property type="entry name" value="PPIase_dom_sf"/>
</dbReference>
<evidence type="ECO:0000256" key="3">
    <source>
        <dbReference type="ARBA" id="ARBA00004192"/>
    </source>
</evidence>
<keyword evidence="9 12" id="KW-0413">Isomerase</keyword>
<dbReference type="Proteomes" id="UP000604046">
    <property type="component" value="Unassembled WGS sequence"/>
</dbReference>
<gene>
    <name evidence="15" type="primary">CYP18-4</name>
    <name evidence="15" type="ORF">SNAT2548_LOCUS22043</name>
</gene>
<dbReference type="PROSITE" id="PS00170">
    <property type="entry name" value="CSA_PPIASE_1"/>
    <property type="match status" value="1"/>
</dbReference>
<dbReference type="InterPro" id="IPR002130">
    <property type="entry name" value="Cyclophilin-type_PPIase_dom"/>
</dbReference>
<feature type="domain" description="PPIase cyclophilin-type" evidence="13">
    <location>
        <begin position="8"/>
        <end position="171"/>
    </location>
</feature>
<dbReference type="FunFam" id="3.10.50.40:FF:000010">
    <property type="entry name" value="Peptidyl-prolyl cis-trans isomerase Pin1"/>
    <property type="match status" value="1"/>
</dbReference>
<evidence type="ECO:0000256" key="4">
    <source>
        <dbReference type="ARBA" id="ARBA00013194"/>
    </source>
</evidence>
<dbReference type="GO" id="GO:0030430">
    <property type="term" value="C:host cell cytoplasm"/>
    <property type="evidence" value="ECO:0007669"/>
    <property type="project" value="UniProtKB-SubCell"/>
</dbReference>
<evidence type="ECO:0000256" key="9">
    <source>
        <dbReference type="ARBA" id="ARBA00023235"/>
    </source>
</evidence>
<dbReference type="GO" id="GO:0006457">
    <property type="term" value="P:protein folding"/>
    <property type="evidence" value="ECO:0007669"/>
    <property type="project" value="InterPro"/>
</dbReference>
<dbReference type="GO" id="GO:0016018">
    <property type="term" value="F:cyclosporin A binding"/>
    <property type="evidence" value="ECO:0007669"/>
    <property type="project" value="TreeGrafter"/>
</dbReference>
<dbReference type="Pfam" id="PF00160">
    <property type="entry name" value="Pro_isomerase"/>
    <property type="match status" value="1"/>
</dbReference>
<dbReference type="Gene3D" id="3.10.50.40">
    <property type="match status" value="1"/>
</dbReference>
<evidence type="ECO:0000259" key="13">
    <source>
        <dbReference type="PROSITE" id="PS50072"/>
    </source>
</evidence>
<comment type="caution">
    <text evidence="15">The sequence shown here is derived from an EMBL/GenBank/DDBJ whole genome shotgun (WGS) entry which is preliminary data.</text>
</comment>
<dbReference type="FunFam" id="2.40.100.10:FF:000022">
    <property type="entry name" value="Peptidyl-prolyl cis-trans isomerase CYP95"/>
    <property type="match status" value="1"/>
</dbReference>
<reference evidence="15" key="1">
    <citation type="submission" date="2021-02" db="EMBL/GenBank/DDBJ databases">
        <authorList>
            <person name="Dougan E. K."/>
            <person name="Rhodes N."/>
            <person name="Thang M."/>
            <person name="Chan C."/>
        </authorList>
    </citation>
    <scope>NUCLEOTIDE SEQUENCE</scope>
</reference>
<keyword evidence="6" id="KW-0843">Virulence</keyword>
<comment type="function">
    <text evidence="10">Peptidyl-prolyl cis/trans isomerase (PPIase) that acts as a key virulence factor by promoting host leukocyte transformation. Binds to and isomerizes specific phosphorylated Ser/Thr-Pro (pSer/Thr-Pro) motifs in a subset of proteins, resulting in conformational changes in the proteins. Promotes host leukocyte transformation by binding to phosphorylated host FBXW7, disrupting dimerization and promoting FBXW7 autoubiquitination and subsequent degradation. Degradation of host FBXW7, leads to stabilization of JUN, which promotes cell transformation.</text>
</comment>
<dbReference type="AlphaFoldDB" id="A0A812QUR8"/>
<keyword evidence="5" id="KW-1048">Host nucleus</keyword>
<dbReference type="PANTHER" id="PTHR11071:SF561">
    <property type="entry name" value="PEPTIDYL-PROLYL CIS-TRANS ISOMERASE D-RELATED"/>
    <property type="match status" value="1"/>
</dbReference>
<dbReference type="Pfam" id="PF00639">
    <property type="entry name" value="Rotamase"/>
    <property type="match status" value="1"/>
</dbReference>
<keyword evidence="16" id="KW-1185">Reference proteome</keyword>
<dbReference type="InterPro" id="IPR000297">
    <property type="entry name" value="PPIase_PpiC"/>
</dbReference>
<comment type="catalytic activity">
    <reaction evidence="1">
        <text>[protein]-peptidylproline (omega=180) = [protein]-peptidylproline (omega=0)</text>
        <dbReference type="Rhea" id="RHEA:16237"/>
        <dbReference type="Rhea" id="RHEA-COMP:10747"/>
        <dbReference type="Rhea" id="RHEA-COMP:10748"/>
        <dbReference type="ChEBI" id="CHEBI:83833"/>
        <dbReference type="ChEBI" id="CHEBI:83834"/>
        <dbReference type="EC" id="5.2.1.8"/>
    </reaction>
</comment>
<evidence type="ECO:0000256" key="5">
    <source>
        <dbReference type="ARBA" id="ARBA00022562"/>
    </source>
</evidence>
<dbReference type="SUPFAM" id="SSF50891">
    <property type="entry name" value="Cyclophilin-like"/>
    <property type="match status" value="1"/>
</dbReference>
<evidence type="ECO:0000256" key="8">
    <source>
        <dbReference type="ARBA" id="ARBA00023200"/>
    </source>
</evidence>
<protein>
    <recommendedName>
        <fullName evidence="4">peptidylprolyl isomerase</fullName>
        <ecNumber evidence="4">5.2.1.8</ecNumber>
    </recommendedName>
</protein>
<comment type="subunit">
    <text evidence="11">Interacts with host FBXW7; leading to FBXW7 autoubiquitination and subsequent degradation.</text>
</comment>
<dbReference type="EC" id="5.2.1.8" evidence="4"/>
<evidence type="ECO:0000313" key="16">
    <source>
        <dbReference type="Proteomes" id="UP000604046"/>
    </source>
</evidence>
<comment type="subcellular location">
    <subcellularLocation>
        <location evidence="3">Host cytoplasm</location>
    </subcellularLocation>
    <subcellularLocation>
        <location evidence="2">Host nucleus</location>
    </subcellularLocation>
</comment>
<keyword evidence="7 12" id="KW-0697">Rotamase</keyword>
<evidence type="ECO:0000256" key="11">
    <source>
        <dbReference type="ARBA" id="ARBA00066165"/>
    </source>
</evidence>
<dbReference type="InterPro" id="IPR029000">
    <property type="entry name" value="Cyclophilin-like_dom_sf"/>
</dbReference>
<evidence type="ECO:0000256" key="7">
    <source>
        <dbReference type="ARBA" id="ARBA00023110"/>
    </source>
</evidence>
<dbReference type="Gene3D" id="2.40.100.10">
    <property type="entry name" value="Cyclophilin-like"/>
    <property type="match status" value="1"/>
</dbReference>
<dbReference type="EMBL" id="CAJNDS010002273">
    <property type="protein sequence ID" value="CAE7405158.1"/>
    <property type="molecule type" value="Genomic_DNA"/>
</dbReference>
<dbReference type="PROSITE" id="PS50198">
    <property type="entry name" value="PPIC_PPIASE_2"/>
    <property type="match status" value="1"/>
</dbReference>
<accession>A0A812QUR8</accession>
<organism evidence="15 16">
    <name type="scientific">Symbiodinium natans</name>
    <dbReference type="NCBI Taxonomy" id="878477"/>
    <lineage>
        <taxon>Eukaryota</taxon>
        <taxon>Sar</taxon>
        <taxon>Alveolata</taxon>
        <taxon>Dinophyceae</taxon>
        <taxon>Suessiales</taxon>
        <taxon>Symbiodiniaceae</taxon>
        <taxon>Symbiodinium</taxon>
    </lineage>
</organism>
<evidence type="ECO:0000256" key="10">
    <source>
        <dbReference type="ARBA" id="ARBA00054022"/>
    </source>
</evidence>
<dbReference type="PRINTS" id="PR00153">
    <property type="entry name" value="CSAPPISMRASE"/>
</dbReference>
<dbReference type="SUPFAM" id="SSF54534">
    <property type="entry name" value="FKBP-like"/>
    <property type="match status" value="1"/>
</dbReference>
<evidence type="ECO:0000259" key="14">
    <source>
        <dbReference type="PROSITE" id="PS50198"/>
    </source>
</evidence>
<dbReference type="OrthoDB" id="193499at2759"/>